<protein>
    <submittedName>
        <fullName evidence="1">Uncharacterized protein</fullName>
    </submittedName>
</protein>
<dbReference type="Proteomes" id="UP000828048">
    <property type="component" value="Chromosome 8"/>
</dbReference>
<accession>A0ACB7YCX7</accession>
<keyword evidence="2" id="KW-1185">Reference proteome</keyword>
<dbReference type="EMBL" id="CM037158">
    <property type="protein sequence ID" value="KAH7850963.1"/>
    <property type="molecule type" value="Genomic_DNA"/>
</dbReference>
<sequence>MQVMTLGRAPKRKYEEPMEPYTISFSERDLDGLQFPHDDALVLEISIDDVDVRRVLVDQGSSADVLYYSAYKAIGRTRDELAPSDTPLVGFTGFPVYPLGSITLPVRAGSMRLEIEFTVVDSPSPYNGILGRGWLHAMGAIASTLHQCVRYIGVSGKQETIRGDQMASKRCFVNAVRQKDRREGRPPKQVHWIEAPECTQVLDDVGSSAEDKSVEELVKVPIDEEGTRYFMIGSDLSNPERNDLVSFLKDNIGIFAWTPYEMPGVSPDFITHALNVDPARRPVVQKPRRSSAIHSDAVVEEVDRLIEAGAIREVIYPTWLANTVVVKKKNGKWRVCVDYTNLNDACPKDCFPLPRIDQLVDATAGHARLSFMDAYRGYHQIAMDVADVEKTAFITPRGTYCYQVMPFGLKNAGATYQRMVSKMFAKELGDIMEAYIDDMVVKSKFAEDHLSHLGKVFSILKKHDLKLNAEKCAFGVGSGKFLGYLVTRRGIEADPNQLEAIRRLRAPSTIKEVQRLTGMAVALNRFISKSSDACRPFFQSIKTRRRRSLPLPSSIRTCRELGTGSAGGL</sequence>
<name>A0ACB7YCX7_9ERIC</name>
<comment type="caution">
    <text evidence="1">The sequence shown here is derived from an EMBL/GenBank/DDBJ whole genome shotgun (WGS) entry which is preliminary data.</text>
</comment>
<reference evidence="1 2" key="1">
    <citation type="journal article" date="2021" name="Hortic Res">
        <title>High-quality reference genome and annotation aids understanding of berry development for evergreen blueberry (Vaccinium darrowii).</title>
        <authorList>
            <person name="Yu J."/>
            <person name="Hulse-Kemp A.M."/>
            <person name="Babiker E."/>
            <person name="Staton M."/>
        </authorList>
    </citation>
    <scope>NUCLEOTIDE SEQUENCE [LARGE SCALE GENOMIC DNA]</scope>
    <source>
        <strain evidence="2">cv. NJ 8807/NJ 8810</strain>
        <tissue evidence="1">Young leaf</tissue>
    </source>
</reference>
<evidence type="ECO:0000313" key="1">
    <source>
        <dbReference type="EMBL" id="KAH7850963.1"/>
    </source>
</evidence>
<organism evidence="1 2">
    <name type="scientific">Vaccinium darrowii</name>
    <dbReference type="NCBI Taxonomy" id="229202"/>
    <lineage>
        <taxon>Eukaryota</taxon>
        <taxon>Viridiplantae</taxon>
        <taxon>Streptophyta</taxon>
        <taxon>Embryophyta</taxon>
        <taxon>Tracheophyta</taxon>
        <taxon>Spermatophyta</taxon>
        <taxon>Magnoliopsida</taxon>
        <taxon>eudicotyledons</taxon>
        <taxon>Gunneridae</taxon>
        <taxon>Pentapetalae</taxon>
        <taxon>asterids</taxon>
        <taxon>Ericales</taxon>
        <taxon>Ericaceae</taxon>
        <taxon>Vaccinioideae</taxon>
        <taxon>Vaccinieae</taxon>
        <taxon>Vaccinium</taxon>
    </lineage>
</organism>
<evidence type="ECO:0000313" key="2">
    <source>
        <dbReference type="Proteomes" id="UP000828048"/>
    </source>
</evidence>
<gene>
    <name evidence="1" type="ORF">Vadar_005266</name>
</gene>
<proteinExistence type="predicted"/>